<accession>A0AAV4S5E6</accession>
<organism evidence="2 3">
    <name type="scientific">Caerostris extrusa</name>
    <name type="common">Bark spider</name>
    <name type="synonym">Caerostris bankana</name>
    <dbReference type="NCBI Taxonomy" id="172846"/>
    <lineage>
        <taxon>Eukaryota</taxon>
        <taxon>Metazoa</taxon>
        <taxon>Ecdysozoa</taxon>
        <taxon>Arthropoda</taxon>
        <taxon>Chelicerata</taxon>
        <taxon>Arachnida</taxon>
        <taxon>Araneae</taxon>
        <taxon>Araneomorphae</taxon>
        <taxon>Entelegynae</taxon>
        <taxon>Araneoidea</taxon>
        <taxon>Araneidae</taxon>
        <taxon>Caerostris</taxon>
    </lineage>
</organism>
<keyword evidence="3" id="KW-1185">Reference proteome</keyword>
<protein>
    <submittedName>
        <fullName evidence="2">Uncharacterized protein</fullName>
    </submittedName>
</protein>
<feature type="region of interest" description="Disordered" evidence="1">
    <location>
        <begin position="1"/>
        <end position="41"/>
    </location>
</feature>
<comment type="caution">
    <text evidence="2">The sequence shown here is derived from an EMBL/GenBank/DDBJ whole genome shotgun (WGS) entry which is preliminary data.</text>
</comment>
<name>A0AAV4S5E6_CAEEX</name>
<sequence length="71" mass="7473">MDFFSHVVPGGQENKVSKGPGQSENTDKKGELIASTASDGKSSISVIDNTSLIDSLQFHSKNSFTGTSRLG</sequence>
<reference evidence="2 3" key="1">
    <citation type="submission" date="2021-06" db="EMBL/GenBank/DDBJ databases">
        <title>Caerostris extrusa draft genome.</title>
        <authorList>
            <person name="Kono N."/>
            <person name="Arakawa K."/>
        </authorList>
    </citation>
    <scope>NUCLEOTIDE SEQUENCE [LARGE SCALE GENOMIC DNA]</scope>
</reference>
<dbReference type="AlphaFoldDB" id="A0AAV4S5E6"/>
<evidence type="ECO:0000313" key="2">
    <source>
        <dbReference type="EMBL" id="GIY28296.1"/>
    </source>
</evidence>
<evidence type="ECO:0000313" key="3">
    <source>
        <dbReference type="Proteomes" id="UP001054945"/>
    </source>
</evidence>
<dbReference type="Proteomes" id="UP001054945">
    <property type="component" value="Unassembled WGS sequence"/>
</dbReference>
<gene>
    <name evidence="2" type="ORF">CEXT_77921</name>
</gene>
<proteinExistence type="predicted"/>
<evidence type="ECO:0000256" key="1">
    <source>
        <dbReference type="SAM" id="MobiDB-lite"/>
    </source>
</evidence>
<dbReference type="EMBL" id="BPLR01008930">
    <property type="protein sequence ID" value="GIY28296.1"/>
    <property type="molecule type" value="Genomic_DNA"/>
</dbReference>